<sequence length="463" mass="51610">MFAFMALVEPLKADTLSLTDTILYVLETNPEIEAAAANKQAIEFELEQAQSFRTPRVELEAWAGASRNQGTASPDLGAASGTISGYELSARISQMLFDGYETRSEIERQAYRIDAAAYRVMERSEVLSLEAVRLFSDVLRSRALVALARDNLTYHRNVYSRLRTGFDRGVVGPGDLQQAEERVWLAEDTVLEFQLNLEDVETLFLETVGVKPGSLGSVPRISSSVPASLETAVARARSDNPTIKFMQSDVGAAEALARRANANRYPTLNLEADGRFGEDVGGFVGDRRDARVGLVVRHEFQGKRKRAVRQEQSRRVNESRAHLLGHTRRVESEVRQSWATLNSARRRLQTIQSQADLSRSLRGVYEEEYRVGSRSLLDVLNTQNALFQAEANLVNARSLATYAEYRVLASIGILLPSLGIDRPEDARAYARERVGAPGLNETSSETQFDAKTFKDWRKSVSDR</sequence>
<dbReference type="PANTHER" id="PTHR30026:SF22">
    <property type="entry name" value="OUTER MEMBRANE EFFLUX PROTEIN"/>
    <property type="match status" value="1"/>
</dbReference>
<evidence type="ECO:0000256" key="7">
    <source>
        <dbReference type="ARBA" id="ARBA00023237"/>
    </source>
</evidence>
<dbReference type="InterPro" id="IPR010130">
    <property type="entry name" value="T1SS_OMP_TolC"/>
</dbReference>
<keyword evidence="7" id="KW-0998">Cell outer membrane</keyword>
<keyword evidence="5" id="KW-0812">Transmembrane</keyword>
<evidence type="ECO:0000256" key="2">
    <source>
        <dbReference type="ARBA" id="ARBA00007613"/>
    </source>
</evidence>
<gene>
    <name evidence="8" type="ORF">ACFORG_23710</name>
</gene>
<keyword evidence="9" id="KW-1185">Reference proteome</keyword>
<dbReference type="EMBL" id="JBHRXI010000051">
    <property type="protein sequence ID" value="MFC3616761.1"/>
    <property type="molecule type" value="Genomic_DNA"/>
</dbReference>
<evidence type="ECO:0000313" key="8">
    <source>
        <dbReference type="EMBL" id="MFC3616761.1"/>
    </source>
</evidence>
<reference evidence="9" key="1">
    <citation type="journal article" date="2019" name="Int. J. Syst. Evol. Microbiol.">
        <title>The Global Catalogue of Microorganisms (GCM) 10K type strain sequencing project: providing services to taxonomists for standard genome sequencing and annotation.</title>
        <authorList>
            <consortium name="The Broad Institute Genomics Platform"/>
            <consortium name="The Broad Institute Genome Sequencing Center for Infectious Disease"/>
            <person name="Wu L."/>
            <person name="Ma J."/>
        </authorList>
    </citation>
    <scope>NUCLEOTIDE SEQUENCE [LARGE SCALE GENOMIC DNA]</scope>
    <source>
        <strain evidence="9">KCTC 42911</strain>
    </source>
</reference>
<proteinExistence type="inferred from homology"/>
<evidence type="ECO:0000256" key="6">
    <source>
        <dbReference type="ARBA" id="ARBA00023136"/>
    </source>
</evidence>
<evidence type="ECO:0000256" key="4">
    <source>
        <dbReference type="ARBA" id="ARBA00022452"/>
    </source>
</evidence>
<organism evidence="8 9">
    <name type="scientific">Lutimaribacter marinistellae</name>
    <dbReference type="NCBI Taxonomy" id="1820329"/>
    <lineage>
        <taxon>Bacteria</taxon>
        <taxon>Pseudomonadati</taxon>
        <taxon>Pseudomonadota</taxon>
        <taxon>Alphaproteobacteria</taxon>
        <taxon>Rhodobacterales</taxon>
        <taxon>Roseobacteraceae</taxon>
        <taxon>Lutimaribacter</taxon>
    </lineage>
</organism>
<dbReference type="InterPro" id="IPR051906">
    <property type="entry name" value="TolC-like"/>
</dbReference>
<dbReference type="Proteomes" id="UP001595629">
    <property type="component" value="Unassembled WGS sequence"/>
</dbReference>
<accession>A0ABV7TNF2</accession>
<name>A0ABV7TNF2_9RHOB</name>
<evidence type="ECO:0000313" key="9">
    <source>
        <dbReference type="Proteomes" id="UP001595629"/>
    </source>
</evidence>
<comment type="similarity">
    <text evidence="2">Belongs to the outer membrane factor (OMF) (TC 1.B.17) family.</text>
</comment>
<comment type="caution">
    <text evidence="8">The sequence shown here is derived from an EMBL/GenBank/DDBJ whole genome shotgun (WGS) entry which is preliminary data.</text>
</comment>
<keyword evidence="4" id="KW-1134">Transmembrane beta strand</keyword>
<dbReference type="InterPro" id="IPR003423">
    <property type="entry name" value="OMP_efflux"/>
</dbReference>
<evidence type="ECO:0000256" key="1">
    <source>
        <dbReference type="ARBA" id="ARBA00004442"/>
    </source>
</evidence>
<dbReference type="Gene3D" id="1.20.1600.10">
    <property type="entry name" value="Outer membrane efflux proteins (OEP)"/>
    <property type="match status" value="1"/>
</dbReference>
<evidence type="ECO:0000256" key="3">
    <source>
        <dbReference type="ARBA" id="ARBA00022448"/>
    </source>
</evidence>
<protein>
    <submittedName>
        <fullName evidence="8">TolC family outer membrane protein</fullName>
    </submittedName>
</protein>
<dbReference type="PANTHER" id="PTHR30026">
    <property type="entry name" value="OUTER MEMBRANE PROTEIN TOLC"/>
    <property type="match status" value="1"/>
</dbReference>
<dbReference type="Pfam" id="PF02321">
    <property type="entry name" value="OEP"/>
    <property type="match status" value="2"/>
</dbReference>
<keyword evidence="3" id="KW-0813">Transport</keyword>
<keyword evidence="6" id="KW-0472">Membrane</keyword>
<dbReference type="SUPFAM" id="SSF56954">
    <property type="entry name" value="Outer membrane efflux proteins (OEP)"/>
    <property type="match status" value="1"/>
</dbReference>
<dbReference type="RefSeq" id="WP_386738095.1">
    <property type="nucleotide sequence ID" value="NZ_JBHRXI010000051.1"/>
</dbReference>
<dbReference type="NCBIfam" id="TIGR01844">
    <property type="entry name" value="type_I_sec_TolC"/>
    <property type="match status" value="1"/>
</dbReference>
<evidence type="ECO:0000256" key="5">
    <source>
        <dbReference type="ARBA" id="ARBA00022692"/>
    </source>
</evidence>
<comment type="subcellular location">
    <subcellularLocation>
        <location evidence="1">Cell outer membrane</location>
    </subcellularLocation>
</comment>